<evidence type="ECO:0000256" key="1">
    <source>
        <dbReference type="SAM" id="MobiDB-lite"/>
    </source>
</evidence>
<protein>
    <submittedName>
        <fullName evidence="2">Uncharacterized protein</fullName>
    </submittedName>
</protein>
<sequence length="69" mass="7918">MVWCGVVRMAMWQHTRSRSETTPKEPPPNRLWKKKKFVAIASRWSLGAPTNHGTGRRNRLSQVAVDTES</sequence>
<accession>A0AAE8ZR81</accession>
<feature type="region of interest" description="Disordered" evidence="1">
    <location>
        <begin position="46"/>
        <end position="69"/>
    </location>
</feature>
<evidence type="ECO:0000313" key="3">
    <source>
        <dbReference type="Proteomes" id="UP000827892"/>
    </source>
</evidence>
<evidence type="ECO:0000313" key="2">
    <source>
        <dbReference type="EMBL" id="ULT79638.1"/>
    </source>
</evidence>
<dbReference type="EMBL" id="CP090896">
    <property type="protein sequence ID" value="ULT79638.1"/>
    <property type="molecule type" value="Genomic_DNA"/>
</dbReference>
<proteinExistence type="predicted"/>
<reference evidence="2 3" key="1">
    <citation type="submission" date="2022-05" db="EMBL/GenBank/DDBJ databases">
        <title>Chromosome-level reference genomes for two strains of Caenorhabditis briggsae: an improved platform for comparative genomics.</title>
        <authorList>
            <person name="Stevens L."/>
            <person name="Andersen E.C."/>
        </authorList>
    </citation>
    <scope>NUCLEOTIDE SEQUENCE [LARGE SCALE GENOMIC DNA]</scope>
    <source>
        <strain evidence="2">QX1410_ONT</strain>
        <tissue evidence="2">Whole-organism</tissue>
    </source>
</reference>
<dbReference type="AlphaFoldDB" id="A0AAE8ZR81"/>
<organism evidence="2 3">
    <name type="scientific">Caenorhabditis briggsae</name>
    <dbReference type="NCBI Taxonomy" id="6238"/>
    <lineage>
        <taxon>Eukaryota</taxon>
        <taxon>Metazoa</taxon>
        <taxon>Ecdysozoa</taxon>
        <taxon>Nematoda</taxon>
        <taxon>Chromadorea</taxon>
        <taxon>Rhabditida</taxon>
        <taxon>Rhabditina</taxon>
        <taxon>Rhabditomorpha</taxon>
        <taxon>Rhabditoidea</taxon>
        <taxon>Rhabditidae</taxon>
        <taxon>Peloderinae</taxon>
        <taxon>Caenorhabditis</taxon>
    </lineage>
</organism>
<name>A0AAE8ZR81_CAEBR</name>
<gene>
    <name evidence="2" type="ORF">L3Y34_010312</name>
</gene>
<dbReference type="Proteomes" id="UP000827892">
    <property type="component" value="Chromosome X"/>
</dbReference>